<keyword evidence="3" id="KW-0378">Hydrolase</keyword>
<name>A0A1G8FA31_9MICO</name>
<dbReference type="PANTHER" id="PTHR23028">
    <property type="entry name" value="ACETYLTRANSFERASE"/>
    <property type="match status" value="1"/>
</dbReference>
<dbReference type="InterPro" id="IPR050879">
    <property type="entry name" value="Acyltransferase_3"/>
</dbReference>
<feature type="transmembrane region" description="Helical" evidence="1">
    <location>
        <begin position="229"/>
        <end position="254"/>
    </location>
</feature>
<feature type="transmembrane region" description="Helical" evidence="1">
    <location>
        <begin position="260"/>
        <end position="278"/>
    </location>
</feature>
<protein>
    <submittedName>
        <fullName evidence="3">Peptidoglycan/LPS O-acetylase OafA/YrhL, contains acyltransferase and SGNH-hydrolase domains</fullName>
    </submittedName>
</protein>
<dbReference type="PANTHER" id="PTHR23028:SF53">
    <property type="entry name" value="ACYL_TRANSF_3 DOMAIN-CONTAINING PROTEIN"/>
    <property type="match status" value="1"/>
</dbReference>
<evidence type="ECO:0000256" key="1">
    <source>
        <dbReference type="SAM" id="Phobius"/>
    </source>
</evidence>
<dbReference type="Proteomes" id="UP000198822">
    <property type="component" value="Chromosome I"/>
</dbReference>
<sequence>MTSPPRYLALLDQLRGLAAASVVVAHLVGGFLADHGRDWPPMTLLRRFALDPLVIVQDMGWLGVAVFFLISGYVVTQARQRERAWAFGVRRILRIYPPLIATILLVLAITPAPTPAGLSVVSAGAGVEDWLVAGTLANYVLPGFTPIVGVAWTLAVEVVFYALVAAIGWLRGRAVWLMPVLILVVCAAAVLTARSFGDVYFLVAANLSYVPLLVLGQLTFLWHRGQVRAWVAIALGVAAWVVFVLGLEGIQPIFLDPPTSYGPSLLLAGALFAGAIALEGRLRSRRALRVLAARSYSLYLVHGPVGLTVLWMVVLELGLPYELGLALALAAVAAATELVHRAAEVPGIAIGRRITRSAPSVRGTAVAASTDASAPAAT</sequence>
<feature type="domain" description="Acyltransferase 3" evidence="2">
    <location>
        <begin position="11"/>
        <end position="333"/>
    </location>
</feature>
<feature type="transmembrane region" description="Helical" evidence="1">
    <location>
        <begin position="199"/>
        <end position="222"/>
    </location>
</feature>
<keyword evidence="1" id="KW-0472">Membrane</keyword>
<dbReference type="OrthoDB" id="9807745at2"/>
<evidence type="ECO:0000313" key="3">
    <source>
        <dbReference type="EMBL" id="SDH78829.1"/>
    </source>
</evidence>
<dbReference type="RefSeq" id="WP_092505281.1">
    <property type="nucleotide sequence ID" value="NZ_LT629695.1"/>
</dbReference>
<feature type="transmembrane region" description="Helical" evidence="1">
    <location>
        <begin position="144"/>
        <end position="167"/>
    </location>
</feature>
<dbReference type="GO" id="GO:0000271">
    <property type="term" value="P:polysaccharide biosynthetic process"/>
    <property type="evidence" value="ECO:0007669"/>
    <property type="project" value="TreeGrafter"/>
</dbReference>
<proteinExistence type="predicted"/>
<organism evidence="3 4">
    <name type="scientific">Agrococcus jejuensis</name>
    <dbReference type="NCBI Taxonomy" id="399736"/>
    <lineage>
        <taxon>Bacteria</taxon>
        <taxon>Bacillati</taxon>
        <taxon>Actinomycetota</taxon>
        <taxon>Actinomycetes</taxon>
        <taxon>Micrococcales</taxon>
        <taxon>Microbacteriaceae</taxon>
        <taxon>Agrococcus</taxon>
    </lineage>
</organism>
<keyword evidence="3" id="KW-0808">Transferase</keyword>
<dbReference type="EMBL" id="LT629695">
    <property type="protein sequence ID" value="SDH78829.1"/>
    <property type="molecule type" value="Genomic_DNA"/>
</dbReference>
<feature type="transmembrane region" description="Helical" evidence="1">
    <location>
        <begin position="298"/>
        <end position="317"/>
    </location>
</feature>
<accession>A0A1G8FA31</accession>
<feature type="transmembrane region" description="Helical" evidence="1">
    <location>
        <begin position="174"/>
        <end position="193"/>
    </location>
</feature>
<gene>
    <name evidence="3" type="ORF">SAMN04489720_2391</name>
</gene>
<dbReference type="Pfam" id="PF01757">
    <property type="entry name" value="Acyl_transf_3"/>
    <property type="match status" value="1"/>
</dbReference>
<dbReference type="STRING" id="399736.SAMN04489720_2391"/>
<feature type="transmembrane region" description="Helical" evidence="1">
    <location>
        <begin position="53"/>
        <end position="75"/>
    </location>
</feature>
<feature type="transmembrane region" description="Helical" evidence="1">
    <location>
        <begin position="14"/>
        <end position="33"/>
    </location>
</feature>
<dbReference type="GO" id="GO:0016787">
    <property type="term" value="F:hydrolase activity"/>
    <property type="evidence" value="ECO:0007669"/>
    <property type="project" value="UniProtKB-KW"/>
</dbReference>
<dbReference type="AlphaFoldDB" id="A0A1G8FA31"/>
<dbReference type="GO" id="GO:0016747">
    <property type="term" value="F:acyltransferase activity, transferring groups other than amino-acyl groups"/>
    <property type="evidence" value="ECO:0007669"/>
    <property type="project" value="InterPro"/>
</dbReference>
<feature type="transmembrane region" description="Helical" evidence="1">
    <location>
        <begin position="95"/>
        <end position="112"/>
    </location>
</feature>
<keyword evidence="1" id="KW-1133">Transmembrane helix</keyword>
<reference evidence="4" key="1">
    <citation type="submission" date="2016-10" db="EMBL/GenBank/DDBJ databases">
        <authorList>
            <person name="Varghese N."/>
            <person name="Submissions S."/>
        </authorList>
    </citation>
    <scope>NUCLEOTIDE SEQUENCE [LARGE SCALE GENOMIC DNA]</scope>
    <source>
        <strain evidence="4">DSM 22002</strain>
    </source>
</reference>
<dbReference type="GO" id="GO:0016020">
    <property type="term" value="C:membrane"/>
    <property type="evidence" value="ECO:0007669"/>
    <property type="project" value="TreeGrafter"/>
</dbReference>
<evidence type="ECO:0000313" key="4">
    <source>
        <dbReference type="Proteomes" id="UP000198822"/>
    </source>
</evidence>
<dbReference type="InterPro" id="IPR002656">
    <property type="entry name" value="Acyl_transf_3_dom"/>
</dbReference>
<keyword evidence="3" id="KW-0012">Acyltransferase</keyword>
<evidence type="ECO:0000259" key="2">
    <source>
        <dbReference type="Pfam" id="PF01757"/>
    </source>
</evidence>
<keyword evidence="4" id="KW-1185">Reference proteome</keyword>
<keyword evidence="1" id="KW-0812">Transmembrane</keyword>